<dbReference type="InterPro" id="IPR008920">
    <property type="entry name" value="TF_FadR/GntR_C"/>
</dbReference>
<evidence type="ECO:0000313" key="6">
    <source>
        <dbReference type="Proteomes" id="UP000031843"/>
    </source>
</evidence>
<evidence type="ECO:0000256" key="1">
    <source>
        <dbReference type="ARBA" id="ARBA00023015"/>
    </source>
</evidence>
<dbReference type="PANTHER" id="PTHR43537:SF45">
    <property type="entry name" value="GNTR FAMILY REGULATORY PROTEIN"/>
    <property type="match status" value="1"/>
</dbReference>
<dbReference type="STRING" id="68895.RR42_m0044"/>
<dbReference type="InterPro" id="IPR036388">
    <property type="entry name" value="WH-like_DNA-bd_sf"/>
</dbReference>
<dbReference type="PANTHER" id="PTHR43537">
    <property type="entry name" value="TRANSCRIPTIONAL REGULATOR, GNTR FAMILY"/>
    <property type="match status" value="1"/>
</dbReference>
<evidence type="ECO:0000256" key="3">
    <source>
        <dbReference type="ARBA" id="ARBA00023163"/>
    </source>
</evidence>
<sequence length="348" mass="38839">MPSPSTAARQDKRTAPFALTQDADEAQRHAPIYAVIVDLLRKAIVEGSLEQGTVLLEGHLAEILRSTRSPVRQALRELEADGVVSRFEGRGFVAGPAGTAPRRIALDPAMLGVDREPDVARKTLGWEVIYDEVERDLVHLSVFGRYRVNEIELARHFNVGRTVVRDVLLRLESLGILEKDERLRWVITALDAKRIHDLYELRSLVEPAALRAAIGHADRVEIERMIGDLHKAQRVYPKVSRTAMDNLEHDLHVQLLSQCPNKELLGSLQRTRCILTLSKHVLGVSTPMPEADPFMSEHIAVLQAAADGAPRKAAGLLRDHLELSCEKVTRRAELVRETFALPEVSYIA</sequence>
<dbReference type="Pfam" id="PF00392">
    <property type="entry name" value="GntR"/>
    <property type="match status" value="1"/>
</dbReference>
<organism evidence="5 6">
    <name type="scientific">Cupriavidus basilensis</name>
    <dbReference type="NCBI Taxonomy" id="68895"/>
    <lineage>
        <taxon>Bacteria</taxon>
        <taxon>Pseudomonadati</taxon>
        <taxon>Pseudomonadota</taxon>
        <taxon>Betaproteobacteria</taxon>
        <taxon>Burkholderiales</taxon>
        <taxon>Burkholderiaceae</taxon>
        <taxon>Cupriavidus</taxon>
    </lineage>
</organism>
<dbReference type="PROSITE" id="PS50949">
    <property type="entry name" value="HTH_GNTR"/>
    <property type="match status" value="1"/>
</dbReference>
<protein>
    <recommendedName>
        <fullName evidence="4">HTH gntR-type domain-containing protein</fullName>
    </recommendedName>
</protein>
<dbReference type="KEGG" id="cbw:RR42_m0044"/>
<dbReference type="OrthoDB" id="8066003at2"/>
<dbReference type="RefSeq" id="WP_043342678.1">
    <property type="nucleotide sequence ID" value="NZ_CP010536.1"/>
</dbReference>
<dbReference type="EMBL" id="CP010536">
    <property type="protein sequence ID" value="AJG17459.1"/>
    <property type="molecule type" value="Genomic_DNA"/>
</dbReference>
<dbReference type="GO" id="GO:0003677">
    <property type="term" value="F:DNA binding"/>
    <property type="evidence" value="ECO:0007669"/>
    <property type="project" value="UniProtKB-KW"/>
</dbReference>
<dbReference type="AlphaFoldDB" id="A0A0C4Y5P2"/>
<dbReference type="SMART" id="SM00895">
    <property type="entry name" value="FCD"/>
    <property type="match status" value="1"/>
</dbReference>
<keyword evidence="2" id="KW-0238">DNA-binding</keyword>
<dbReference type="Gene3D" id="1.20.120.530">
    <property type="entry name" value="GntR ligand-binding domain-like"/>
    <property type="match status" value="1"/>
</dbReference>
<dbReference type="SUPFAM" id="SSF46785">
    <property type="entry name" value="Winged helix' DNA-binding domain"/>
    <property type="match status" value="2"/>
</dbReference>
<evidence type="ECO:0000256" key="2">
    <source>
        <dbReference type="ARBA" id="ARBA00023125"/>
    </source>
</evidence>
<feature type="domain" description="HTH gntR-type" evidence="4">
    <location>
        <begin position="30"/>
        <end position="97"/>
    </location>
</feature>
<dbReference type="SMART" id="SM00345">
    <property type="entry name" value="HTH_GNTR"/>
    <property type="match status" value="2"/>
</dbReference>
<evidence type="ECO:0000259" key="4">
    <source>
        <dbReference type="PROSITE" id="PS50949"/>
    </source>
</evidence>
<evidence type="ECO:0000313" key="5">
    <source>
        <dbReference type="EMBL" id="AJG17459.1"/>
    </source>
</evidence>
<accession>A0A0C4Y5P2</accession>
<dbReference type="InterPro" id="IPR036390">
    <property type="entry name" value="WH_DNA-bd_sf"/>
</dbReference>
<keyword evidence="6" id="KW-1185">Reference proteome</keyword>
<keyword evidence="1" id="KW-0805">Transcription regulation</keyword>
<dbReference type="GO" id="GO:0003700">
    <property type="term" value="F:DNA-binding transcription factor activity"/>
    <property type="evidence" value="ECO:0007669"/>
    <property type="project" value="InterPro"/>
</dbReference>
<dbReference type="InterPro" id="IPR000524">
    <property type="entry name" value="Tscrpt_reg_HTH_GntR"/>
</dbReference>
<dbReference type="Pfam" id="PF07729">
    <property type="entry name" value="FCD"/>
    <property type="match status" value="1"/>
</dbReference>
<proteinExistence type="predicted"/>
<reference evidence="5 6" key="1">
    <citation type="journal article" date="2015" name="Genome Announc.">
        <title>Complete Genome Sequence of Cupriavidus basilensis 4G11, Isolated from the Oak Ridge Field Research Center Site.</title>
        <authorList>
            <person name="Ray J."/>
            <person name="Waters R.J."/>
            <person name="Skerker J.M."/>
            <person name="Kuehl J.V."/>
            <person name="Price M.N."/>
            <person name="Huang J."/>
            <person name="Chakraborty R."/>
            <person name="Arkin A.P."/>
            <person name="Deutschbauer A."/>
        </authorList>
    </citation>
    <scope>NUCLEOTIDE SEQUENCE [LARGE SCALE GENOMIC DNA]</scope>
    <source>
        <strain evidence="5">4G11</strain>
    </source>
</reference>
<dbReference type="SUPFAM" id="SSF48008">
    <property type="entry name" value="GntR ligand-binding domain-like"/>
    <property type="match status" value="1"/>
</dbReference>
<keyword evidence="3" id="KW-0804">Transcription</keyword>
<name>A0A0C4Y5P2_9BURK</name>
<dbReference type="Gene3D" id="1.10.10.10">
    <property type="entry name" value="Winged helix-like DNA-binding domain superfamily/Winged helix DNA-binding domain"/>
    <property type="match status" value="2"/>
</dbReference>
<dbReference type="InterPro" id="IPR011711">
    <property type="entry name" value="GntR_C"/>
</dbReference>
<dbReference type="CDD" id="cd07377">
    <property type="entry name" value="WHTH_GntR"/>
    <property type="match status" value="1"/>
</dbReference>
<dbReference type="Proteomes" id="UP000031843">
    <property type="component" value="Chromosome main"/>
</dbReference>
<gene>
    <name evidence="5" type="ORF">RR42_m0044</name>
</gene>